<dbReference type="OrthoDB" id="3268824at2759"/>
<feature type="compositionally biased region" description="Low complexity" evidence="1">
    <location>
        <begin position="384"/>
        <end position="403"/>
    </location>
</feature>
<keyword evidence="3" id="KW-1185">Reference proteome</keyword>
<evidence type="ECO:0000313" key="2">
    <source>
        <dbReference type="EMBL" id="KAF9506988.1"/>
    </source>
</evidence>
<proteinExistence type="predicted"/>
<name>A0A9P6AJK1_9AGAM</name>
<sequence>MDAMFERLERLEIASQEEFMYFVAVSNRILDPAQPILILGETPLRRLGIPLAALRGSSDGIWATSIAHHQYTPQTLDDAIVSCHRRCLLNMGLFYTNNMQWVMLTPPPSPSWRAEFVDFDNKYADLRRVLRTPKSDDVIRRFSATADPTNLPRFIAEYGALRPPTSTIWFQHTWANHNNNNTARHSSAHTGDRRFLARCVFSAARVQRPGDILLVGIESSRRMPRDDLEEALEELMHTTRHAGYRFLGEDTRLKCALMNYGHQPNATAREDGSVNDNMENWMLGSSVTHVFVRERGMAQTVLPFGRSQTYVSPHPGVQRTNFAHIRLVYRDKSAAENDEEEDDTDDDHDERYAIDTPKAVRPDFSHHRHSSNTDSLAESDDTEVTTSTNSSSSSSETAASRSDGATVTAPRDWTWTWSEYWFDLQPDNPHELPFGDESDEDDDGDDDDDDDNDNDGAGAHARGIHTDPQNMRSRTNASVAVPPGTERRATDLGPYDTLYSEESDVGGYDDDVLASYWDD</sequence>
<dbReference type="EMBL" id="MU129093">
    <property type="protein sequence ID" value="KAF9506988.1"/>
    <property type="molecule type" value="Genomic_DNA"/>
</dbReference>
<feature type="region of interest" description="Disordered" evidence="1">
    <location>
        <begin position="356"/>
        <end position="408"/>
    </location>
</feature>
<feature type="compositionally biased region" description="Basic and acidic residues" evidence="1">
    <location>
        <begin position="356"/>
        <end position="365"/>
    </location>
</feature>
<organism evidence="2 3">
    <name type="scientific">Hydnum rufescens UP504</name>
    <dbReference type="NCBI Taxonomy" id="1448309"/>
    <lineage>
        <taxon>Eukaryota</taxon>
        <taxon>Fungi</taxon>
        <taxon>Dikarya</taxon>
        <taxon>Basidiomycota</taxon>
        <taxon>Agaricomycotina</taxon>
        <taxon>Agaricomycetes</taxon>
        <taxon>Cantharellales</taxon>
        <taxon>Hydnaceae</taxon>
        <taxon>Hydnum</taxon>
    </lineage>
</organism>
<dbReference type="Proteomes" id="UP000886523">
    <property type="component" value="Unassembled WGS sequence"/>
</dbReference>
<feature type="compositionally biased region" description="Polar residues" evidence="1">
    <location>
        <begin position="467"/>
        <end position="478"/>
    </location>
</feature>
<feature type="compositionally biased region" description="Acidic residues" evidence="1">
    <location>
        <begin position="499"/>
        <end position="519"/>
    </location>
</feature>
<dbReference type="AlphaFoldDB" id="A0A9P6AJK1"/>
<feature type="region of interest" description="Disordered" evidence="1">
    <location>
        <begin position="426"/>
        <end position="519"/>
    </location>
</feature>
<comment type="caution">
    <text evidence="2">The sequence shown here is derived from an EMBL/GenBank/DDBJ whole genome shotgun (WGS) entry which is preliminary data.</text>
</comment>
<evidence type="ECO:0000256" key="1">
    <source>
        <dbReference type="SAM" id="MobiDB-lite"/>
    </source>
</evidence>
<evidence type="ECO:0000313" key="3">
    <source>
        <dbReference type="Proteomes" id="UP000886523"/>
    </source>
</evidence>
<protein>
    <submittedName>
        <fullName evidence="2">Uncharacterized protein</fullName>
    </submittedName>
</protein>
<accession>A0A9P6AJK1</accession>
<gene>
    <name evidence="2" type="ORF">BS47DRAFT_1399018</name>
</gene>
<feature type="compositionally biased region" description="Acidic residues" evidence="1">
    <location>
        <begin position="434"/>
        <end position="454"/>
    </location>
</feature>
<reference evidence="2" key="1">
    <citation type="journal article" date="2020" name="Nat. Commun.">
        <title>Large-scale genome sequencing of mycorrhizal fungi provides insights into the early evolution of symbiotic traits.</title>
        <authorList>
            <person name="Miyauchi S."/>
            <person name="Kiss E."/>
            <person name="Kuo A."/>
            <person name="Drula E."/>
            <person name="Kohler A."/>
            <person name="Sanchez-Garcia M."/>
            <person name="Morin E."/>
            <person name="Andreopoulos B."/>
            <person name="Barry K.W."/>
            <person name="Bonito G."/>
            <person name="Buee M."/>
            <person name="Carver A."/>
            <person name="Chen C."/>
            <person name="Cichocki N."/>
            <person name="Clum A."/>
            <person name="Culley D."/>
            <person name="Crous P.W."/>
            <person name="Fauchery L."/>
            <person name="Girlanda M."/>
            <person name="Hayes R.D."/>
            <person name="Keri Z."/>
            <person name="LaButti K."/>
            <person name="Lipzen A."/>
            <person name="Lombard V."/>
            <person name="Magnuson J."/>
            <person name="Maillard F."/>
            <person name="Murat C."/>
            <person name="Nolan M."/>
            <person name="Ohm R.A."/>
            <person name="Pangilinan J."/>
            <person name="Pereira M.F."/>
            <person name="Perotto S."/>
            <person name="Peter M."/>
            <person name="Pfister S."/>
            <person name="Riley R."/>
            <person name="Sitrit Y."/>
            <person name="Stielow J.B."/>
            <person name="Szollosi G."/>
            <person name="Zifcakova L."/>
            <person name="Stursova M."/>
            <person name="Spatafora J.W."/>
            <person name="Tedersoo L."/>
            <person name="Vaario L.M."/>
            <person name="Yamada A."/>
            <person name="Yan M."/>
            <person name="Wang P."/>
            <person name="Xu J."/>
            <person name="Bruns T."/>
            <person name="Baldrian P."/>
            <person name="Vilgalys R."/>
            <person name="Dunand C."/>
            <person name="Henrissat B."/>
            <person name="Grigoriev I.V."/>
            <person name="Hibbett D."/>
            <person name="Nagy L.G."/>
            <person name="Martin F.M."/>
        </authorList>
    </citation>
    <scope>NUCLEOTIDE SEQUENCE</scope>
    <source>
        <strain evidence="2">UP504</strain>
    </source>
</reference>